<dbReference type="GO" id="GO:0003677">
    <property type="term" value="F:DNA binding"/>
    <property type="evidence" value="ECO:0007669"/>
    <property type="project" value="InterPro"/>
</dbReference>
<gene>
    <name evidence="2" type="ORF">MF626_000052</name>
</gene>
<protein>
    <submittedName>
        <fullName evidence="2">Helix-turn-helix transcriptional regulator</fullName>
    </submittedName>
</protein>
<dbReference type="Proteomes" id="UP001055784">
    <property type="component" value="Chromosome"/>
</dbReference>
<dbReference type="AlphaFoldDB" id="A0AAE9L8Z3"/>
<reference evidence="2" key="1">
    <citation type="submission" date="2022-11" db="EMBL/GenBank/DDBJ databases">
        <authorList>
            <person name="Vasilchenko N.G."/>
            <person name="Prazdnova E.V."/>
            <person name="Gorovtsov A.V."/>
            <person name="Chistyakov V.A."/>
            <person name="Pak M.L."/>
        </authorList>
    </citation>
    <scope>NUCLEOTIDE SEQUENCE</scope>
    <source>
        <strain evidence="2">R 4.5</strain>
    </source>
</reference>
<dbReference type="PROSITE" id="PS50943">
    <property type="entry name" value="HTH_CROC1"/>
    <property type="match status" value="1"/>
</dbReference>
<evidence type="ECO:0000313" key="3">
    <source>
        <dbReference type="Proteomes" id="UP001055784"/>
    </source>
</evidence>
<dbReference type="InterPro" id="IPR010982">
    <property type="entry name" value="Lambda_DNA-bd_dom_sf"/>
</dbReference>
<dbReference type="Gene3D" id="1.10.260.40">
    <property type="entry name" value="lambda repressor-like DNA-binding domains"/>
    <property type="match status" value="1"/>
</dbReference>
<feature type="domain" description="HTH cro/C1-type" evidence="1">
    <location>
        <begin position="7"/>
        <end position="59"/>
    </location>
</feature>
<name>A0AAE9L8Z3_PAEPO</name>
<accession>A0AAE9L8Z3</accession>
<evidence type="ECO:0000259" key="1">
    <source>
        <dbReference type="PROSITE" id="PS50943"/>
    </source>
</evidence>
<dbReference type="InterPro" id="IPR001387">
    <property type="entry name" value="Cro/C1-type_HTH"/>
</dbReference>
<dbReference type="SMART" id="SM00530">
    <property type="entry name" value="HTH_XRE"/>
    <property type="match status" value="1"/>
</dbReference>
<dbReference type="SUPFAM" id="SSF47413">
    <property type="entry name" value="lambda repressor-like DNA-binding domains"/>
    <property type="match status" value="1"/>
</dbReference>
<dbReference type="Pfam" id="PF01381">
    <property type="entry name" value="HTH_3"/>
    <property type="match status" value="1"/>
</dbReference>
<proteinExistence type="predicted"/>
<dbReference type="EMBL" id="CP097770">
    <property type="protein sequence ID" value="URJ50687.1"/>
    <property type="molecule type" value="Genomic_DNA"/>
</dbReference>
<organism evidence="2 3">
    <name type="scientific">Paenibacillus polymyxa</name>
    <name type="common">Bacillus polymyxa</name>
    <dbReference type="NCBI Taxonomy" id="1406"/>
    <lineage>
        <taxon>Bacteria</taxon>
        <taxon>Bacillati</taxon>
        <taxon>Bacillota</taxon>
        <taxon>Bacilli</taxon>
        <taxon>Bacillales</taxon>
        <taxon>Paenibacillaceae</taxon>
        <taxon>Paenibacillus</taxon>
    </lineage>
</organism>
<sequence>MSILDNIQKLCREYDITVAKLEKELNFSNGSLYKWASSSPSIDKVQKVAKYFKVSFDKLYYGFELSEFERLIDYVKNGRSDEQFAVDTGVDFEELSGITMGLITEPPALDTILKIASSNPVDHIVSEEDLVKAAGYSLEDLENIKSDDQEFQDIQTIAAHFDGEDYTDEEMQEILDYVKYIKSKRK</sequence>
<dbReference type="RefSeq" id="WP_250260603.1">
    <property type="nucleotide sequence ID" value="NZ_CP097770.1"/>
</dbReference>
<evidence type="ECO:0000313" key="2">
    <source>
        <dbReference type="EMBL" id="URJ50687.1"/>
    </source>
</evidence>